<comment type="caution">
    <text evidence="2">The sequence shown here is derived from an EMBL/GenBank/DDBJ whole genome shotgun (WGS) entry which is preliminary data.</text>
</comment>
<accession>A0A371P395</accession>
<dbReference type="RefSeq" id="WP_147393676.1">
    <property type="nucleotide sequence ID" value="NZ_JBHSOI010000002.1"/>
</dbReference>
<dbReference type="PANTHER" id="PTHR43072">
    <property type="entry name" value="N-ACETYLTRANSFERASE"/>
    <property type="match status" value="1"/>
</dbReference>
<feature type="domain" description="N-acetyltransferase" evidence="1">
    <location>
        <begin position="10"/>
        <end position="164"/>
    </location>
</feature>
<sequence length="165" mass="17767">MDDRGSAAGVVIRPATREDVDGLLAFDMTVVVRTRDDWDDVIDKASRGERLLLVAEVEGDIAAFGQAHHLDADAVDHAPAGWFLTGVTVLPPHRRQGLGASLTTARLDWIAQRSDTAWYFATADNVASIRLHSGLGFDEVSRASSIHGVTFAGGEGILFRRSPDS</sequence>
<organism evidence="2 3">
    <name type="scientific">Aeromicrobium endophyticum</name>
    <dbReference type="NCBI Taxonomy" id="2292704"/>
    <lineage>
        <taxon>Bacteria</taxon>
        <taxon>Bacillati</taxon>
        <taxon>Actinomycetota</taxon>
        <taxon>Actinomycetes</taxon>
        <taxon>Propionibacteriales</taxon>
        <taxon>Nocardioidaceae</taxon>
        <taxon>Aeromicrobium</taxon>
    </lineage>
</organism>
<keyword evidence="2" id="KW-0808">Transferase</keyword>
<dbReference type="Proteomes" id="UP000265581">
    <property type="component" value="Unassembled WGS sequence"/>
</dbReference>
<dbReference type="InterPro" id="IPR000182">
    <property type="entry name" value="GNAT_dom"/>
</dbReference>
<dbReference type="AlphaFoldDB" id="A0A371P395"/>
<gene>
    <name evidence="2" type="ORF">DX116_14630</name>
</gene>
<dbReference type="PANTHER" id="PTHR43072:SF60">
    <property type="entry name" value="L-2,4-DIAMINOBUTYRIC ACID ACETYLTRANSFERASE"/>
    <property type="match status" value="1"/>
</dbReference>
<reference evidence="2 3" key="1">
    <citation type="submission" date="2018-08" db="EMBL/GenBank/DDBJ databases">
        <title>Aeromicrobium sp. M2KJ-4, whole genome shotgun sequence.</title>
        <authorList>
            <person name="Tuo L."/>
        </authorList>
    </citation>
    <scope>NUCLEOTIDE SEQUENCE [LARGE SCALE GENOMIC DNA]</scope>
    <source>
        <strain evidence="2 3">M2KJ-4</strain>
    </source>
</reference>
<dbReference type="EMBL" id="QUBR01000002">
    <property type="protein sequence ID" value="REK70375.1"/>
    <property type="molecule type" value="Genomic_DNA"/>
</dbReference>
<dbReference type="SUPFAM" id="SSF55729">
    <property type="entry name" value="Acyl-CoA N-acyltransferases (Nat)"/>
    <property type="match status" value="1"/>
</dbReference>
<dbReference type="OrthoDB" id="9775595at2"/>
<dbReference type="CDD" id="cd04301">
    <property type="entry name" value="NAT_SF"/>
    <property type="match status" value="1"/>
</dbReference>
<dbReference type="Gene3D" id="3.40.630.30">
    <property type="match status" value="1"/>
</dbReference>
<dbReference type="Pfam" id="PF00583">
    <property type="entry name" value="Acetyltransf_1"/>
    <property type="match status" value="1"/>
</dbReference>
<keyword evidence="3" id="KW-1185">Reference proteome</keyword>
<dbReference type="PROSITE" id="PS51186">
    <property type="entry name" value="GNAT"/>
    <property type="match status" value="1"/>
</dbReference>
<evidence type="ECO:0000259" key="1">
    <source>
        <dbReference type="PROSITE" id="PS51186"/>
    </source>
</evidence>
<evidence type="ECO:0000313" key="3">
    <source>
        <dbReference type="Proteomes" id="UP000265581"/>
    </source>
</evidence>
<dbReference type="GO" id="GO:0016747">
    <property type="term" value="F:acyltransferase activity, transferring groups other than amino-acyl groups"/>
    <property type="evidence" value="ECO:0007669"/>
    <property type="project" value="InterPro"/>
</dbReference>
<evidence type="ECO:0000313" key="2">
    <source>
        <dbReference type="EMBL" id="REK70375.1"/>
    </source>
</evidence>
<name>A0A371P395_9ACTN</name>
<protein>
    <submittedName>
        <fullName evidence="2">GNAT family N-acetyltransferase</fullName>
    </submittedName>
</protein>
<dbReference type="InterPro" id="IPR016181">
    <property type="entry name" value="Acyl_CoA_acyltransferase"/>
</dbReference>
<proteinExistence type="predicted"/>